<keyword evidence="1" id="KW-0812">Transmembrane</keyword>
<feature type="transmembrane region" description="Helical" evidence="1">
    <location>
        <begin position="90"/>
        <end position="109"/>
    </location>
</feature>
<keyword evidence="3" id="KW-1185">Reference proteome</keyword>
<feature type="transmembrane region" description="Helical" evidence="1">
    <location>
        <begin position="310"/>
        <end position="330"/>
    </location>
</feature>
<dbReference type="Proteomes" id="UP001171751">
    <property type="component" value="Unassembled WGS sequence"/>
</dbReference>
<evidence type="ECO:0000256" key="1">
    <source>
        <dbReference type="SAM" id="Phobius"/>
    </source>
</evidence>
<gene>
    <name evidence="2" type="ORF">Q4F26_04595</name>
</gene>
<dbReference type="EMBL" id="JAUNQW010000017">
    <property type="protein sequence ID" value="MDO5457606.1"/>
    <property type="molecule type" value="Genomic_DNA"/>
</dbReference>
<dbReference type="PANTHER" id="PTHR37814">
    <property type="entry name" value="CONSERVED MEMBRANE PROTEIN"/>
    <property type="match status" value="1"/>
</dbReference>
<evidence type="ECO:0000313" key="2">
    <source>
        <dbReference type="EMBL" id="MDO5457606.1"/>
    </source>
</evidence>
<comment type="caution">
    <text evidence="2">The sequence shown here is derived from an EMBL/GenBank/DDBJ whole genome shotgun (WGS) entry which is preliminary data.</text>
</comment>
<feature type="transmembrane region" description="Helical" evidence="1">
    <location>
        <begin position="231"/>
        <end position="254"/>
    </location>
</feature>
<feature type="transmembrane region" description="Helical" evidence="1">
    <location>
        <begin position="147"/>
        <end position="167"/>
    </location>
</feature>
<feature type="transmembrane region" description="Helical" evidence="1">
    <location>
        <begin position="121"/>
        <end position="140"/>
    </location>
</feature>
<keyword evidence="1" id="KW-0472">Membrane</keyword>
<organism evidence="2 3">
    <name type="scientific">Atopococcus tabaci</name>
    <dbReference type="NCBI Taxonomy" id="269774"/>
    <lineage>
        <taxon>Bacteria</taxon>
        <taxon>Bacillati</taxon>
        <taxon>Bacillota</taxon>
        <taxon>Bacilli</taxon>
        <taxon>Lactobacillales</taxon>
        <taxon>Carnobacteriaceae</taxon>
        <taxon>Atopococcus</taxon>
    </lineage>
</organism>
<feature type="transmembrane region" description="Helical" evidence="1">
    <location>
        <begin position="274"/>
        <end position="298"/>
    </location>
</feature>
<dbReference type="PANTHER" id="PTHR37814:SF1">
    <property type="entry name" value="MEMBRANE PROTEIN"/>
    <property type="match status" value="1"/>
</dbReference>
<evidence type="ECO:0008006" key="4">
    <source>
        <dbReference type="Google" id="ProtNLM"/>
    </source>
</evidence>
<proteinExistence type="predicted"/>
<sequence length="366" mass="40930">MSNQKLSIGRIFSIAGALMAFLIGSGFATGQEIMQYYSTYGYWGVAVVLLVLVLLIFISLFLLEMGFRHQFVPDNEIYPYMFGNTVGRIMDIYVIFFIYLSFVVMVAGARATGMQQYNFDGYIFVIVFTLIVALSVFFGLDRLVDIIGNIGPIIIVLTLIVAVWSIGINADKIPGAMDRMLELNESGLLQRASNNWLLSALSYIGFVTWWLIAFLVNIGKNSDNIKDAKHGVLWGSIIFALATAIVGFAIFINLDILYDSQIPTLMLAADIHPWLASIYSITVLLGIYTTAVSLLWTVVARFFKEKTNAYRIACLVFSLVGLFIGTLFDFDVLVNYIYVINGYLGVIFILAAVYYTSKDKVQLWTK</sequence>
<keyword evidence="1" id="KW-1133">Transmembrane helix</keyword>
<dbReference type="AlphaFoldDB" id="A0AA43ZSA8"/>
<protein>
    <recommendedName>
        <fullName evidence="4">Membrane protein YkvI</fullName>
    </recommendedName>
</protein>
<feature type="transmembrane region" description="Helical" evidence="1">
    <location>
        <begin position="336"/>
        <end position="356"/>
    </location>
</feature>
<feature type="transmembrane region" description="Helical" evidence="1">
    <location>
        <begin position="40"/>
        <end position="63"/>
    </location>
</feature>
<feature type="transmembrane region" description="Helical" evidence="1">
    <location>
        <begin position="196"/>
        <end position="219"/>
    </location>
</feature>
<accession>A0AA43ZSA8</accession>
<name>A0AA43ZSA8_9LACT</name>
<reference evidence="2" key="1">
    <citation type="submission" date="2023-07" db="EMBL/GenBank/DDBJ databases">
        <title>Between Cages and Wild: Unraveling the Impact of Captivity on Animal Microbiomes and Antimicrobial Resistance.</title>
        <authorList>
            <person name="Schmartz G.P."/>
            <person name="Rehner J."/>
            <person name="Schuff M.J."/>
            <person name="Becker S.L."/>
            <person name="Kravczyk M."/>
            <person name="Gurevich A."/>
            <person name="Francke R."/>
            <person name="Mueller R."/>
            <person name="Keller V."/>
            <person name="Keller A."/>
        </authorList>
    </citation>
    <scope>NUCLEOTIDE SEQUENCE</scope>
    <source>
        <strain evidence="2">S39M_St_73</strain>
    </source>
</reference>
<evidence type="ECO:0000313" key="3">
    <source>
        <dbReference type="Proteomes" id="UP001171751"/>
    </source>
</evidence>
<dbReference type="InterPro" id="IPR038728">
    <property type="entry name" value="YkvI-like"/>
</dbReference>